<dbReference type="AlphaFoldDB" id="A0A2M7QIB2"/>
<dbReference type="Proteomes" id="UP000229401">
    <property type="component" value="Unassembled WGS sequence"/>
</dbReference>
<dbReference type="InterPro" id="IPR004821">
    <property type="entry name" value="Cyt_trans-like"/>
</dbReference>
<dbReference type="InterPro" id="IPR050385">
    <property type="entry name" value="Archaeal_FAD_synthase"/>
</dbReference>
<evidence type="ECO:0000259" key="3">
    <source>
        <dbReference type="Pfam" id="PF01467"/>
    </source>
</evidence>
<name>A0A2M7QIB2_9BACT</name>
<evidence type="ECO:0000313" key="5">
    <source>
        <dbReference type="Proteomes" id="UP000229401"/>
    </source>
</evidence>
<dbReference type="Gene3D" id="3.40.50.620">
    <property type="entry name" value="HUPs"/>
    <property type="match status" value="1"/>
</dbReference>
<evidence type="ECO:0000256" key="2">
    <source>
        <dbReference type="ARBA" id="ARBA00022695"/>
    </source>
</evidence>
<dbReference type="PANTHER" id="PTHR43793:SF1">
    <property type="entry name" value="FAD SYNTHASE"/>
    <property type="match status" value="1"/>
</dbReference>
<feature type="domain" description="Cytidyltransferase-like" evidence="3">
    <location>
        <begin position="33"/>
        <end position="135"/>
    </location>
</feature>
<comment type="caution">
    <text evidence="4">The sequence shown here is derived from an EMBL/GenBank/DDBJ whole genome shotgun (WGS) entry which is preliminary data.</text>
</comment>
<gene>
    <name evidence="4" type="ORF">COY87_03095</name>
</gene>
<dbReference type="InterPro" id="IPR014729">
    <property type="entry name" value="Rossmann-like_a/b/a_fold"/>
</dbReference>
<accession>A0A2M7QIB2</accession>
<dbReference type="Pfam" id="PF01467">
    <property type="entry name" value="CTP_transf_like"/>
    <property type="match status" value="1"/>
</dbReference>
<dbReference type="PANTHER" id="PTHR43793">
    <property type="entry name" value="FAD SYNTHASE"/>
    <property type="match status" value="1"/>
</dbReference>
<proteinExistence type="predicted"/>
<keyword evidence="2" id="KW-0548">Nucleotidyltransferase</keyword>
<evidence type="ECO:0000256" key="1">
    <source>
        <dbReference type="ARBA" id="ARBA00022679"/>
    </source>
</evidence>
<protein>
    <recommendedName>
        <fullName evidence="3">Cytidyltransferase-like domain-containing protein</fullName>
    </recommendedName>
</protein>
<sequence length="166" mass="19057">MYNGFMNQPKVASIVSSDNLDINIFKTYKKRVLAGGCFDILHYGHLQFFKASREKGDSLILLLESDLFITKQKKRSPFHSQQERSELLASICYVDVVINLSRIFLHSDYAEIIKKIHPEIISITEGDSFEKIKKEHATSYRANLVSFPRFPFSSSNILTYASISRN</sequence>
<keyword evidence="1" id="KW-0808">Transferase</keyword>
<dbReference type="SUPFAM" id="SSF52374">
    <property type="entry name" value="Nucleotidylyl transferase"/>
    <property type="match status" value="1"/>
</dbReference>
<dbReference type="GO" id="GO:0016779">
    <property type="term" value="F:nucleotidyltransferase activity"/>
    <property type="evidence" value="ECO:0007669"/>
    <property type="project" value="UniProtKB-KW"/>
</dbReference>
<evidence type="ECO:0000313" key="4">
    <source>
        <dbReference type="EMBL" id="PIY72032.1"/>
    </source>
</evidence>
<organism evidence="4 5">
    <name type="scientific">Candidatus Roizmanbacteria bacterium CG_4_10_14_0_8_um_filter_33_9</name>
    <dbReference type="NCBI Taxonomy" id="1974826"/>
    <lineage>
        <taxon>Bacteria</taxon>
        <taxon>Candidatus Roizmaniibacteriota</taxon>
    </lineage>
</organism>
<reference evidence="5" key="1">
    <citation type="submission" date="2017-09" db="EMBL/GenBank/DDBJ databases">
        <title>Depth-based differentiation of microbial function through sediment-hosted aquifers and enrichment of novel symbionts in the deep terrestrial subsurface.</title>
        <authorList>
            <person name="Probst A.J."/>
            <person name="Ladd B."/>
            <person name="Jarett J.K."/>
            <person name="Geller-Mcgrath D.E."/>
            <person name="Sieber C.M.K."/>
            <person name="Emerson J.B."/>
            <person name="Anantharaman K."/>
            <person name="Thomas B.C."/>
            <person name="Malmstrom R."/>
            <person name="Stieglmeier M."/>
            <person name="Klingl A."/>
            <person name="Woyke T."/>
            <person name="Ryan C.M."/>
            <person name="Banfield J.F."/>
        </authorList>
    </citation>
    <scope>NUCLEOTIDE SEQUENCE [LARGE SCALE GENOMIC DNA]</scope>
</reference>
<dbReference type="EMBL" id="PFLI01000105">
    <property type="protein sequence ID" value="PIY72032.1"/>
    <property type="molecule type" value="Genomic_DNA"/>
</dbReference>
<dbReference type="NCBIfam" id="TIGR00125">
    <property type="entry name" value="cyt_tran_rel"/>
    <property type="match status" value="1"/>
</dbReference>